<dbReference type="NCBIfam" id="TIGR02252">
    <property type="entry name" value="DREG-2"/>
    <property type="match status" value="1"/>
</dbReference>
<comment type="cofactor">
    <cofactor evidence="1">
        <name>K(+)</name>
        <dbReference type="ChEBI" id="CHEBI:29103"/>
    </cofactor>
</comment>
<evidence type="ECO:0000256" key="2">
    <source>
        <dbReference type="ARBA" id="ARBA00005502"/>
    </source>
</evidence>
<reference evidence="14 15" key="1">
    <citation type="submission" date="2024-01" db="EMBL/GenBank/DDBJ databases">
        <title>Genome assemblies of Stephania.</title>
        <authorList>
            <person name="Yang L."/>
        </authorList>
    </citation>
    <scope>NUCLEOTIDE SEQUENCE [LARGE SCALE GENOMIC DNA]</scope>
    <source>
        <strain evidence="14">YNDBR</strain>
        <tissue evidence="14">Leaf</tissue>
    </source>
</reference>
<dbReference type="PANTHER" id="PTHR11911">
    <property type="entry name" value="INOSINE-5-MONOPHOSPHATE DEHYDROGENASE RELATED"/>
    <property type="match status" value="1"/>
</dbReference>
<dbReference type="Pfam" id="PF00702">
    <property type="entry name" value="Hydrolase"/>
    <property type="match status" value="1"/>
</dbReference>
<dbReference type="SFLD" id="SFLDS00003">
    <property type="entry name" value="Haloacid_Dehalogenase"/>
    <property type="match status" value="1"/>
</dbReference>
<dbReference type="GO" id="GO:0006177">
    <property type="term" value="P:GMP biosynthetic process"/>
    <property type="evidence" value="ECO:0007669"/>
    <property type="project" value="UniProtKB-KW"/>
</dbReference>
<keyword evidence="4 12" id="KW-0332">GMP biosynthesis</keyword>
<dbReference type="FunFam" id="3.20.20.70:FF:000086">
    <property type="entry name" value="IMP dehydrogenase, putative"/>
    <property type="match status" value="1"/>
</dbReference>
<dbReference type="PANTHER" id="PTHR11911:SF111">
    <property type="entry name" value="INOSINE-5'-MONOPHOSPHATE DEHYDROGENASE"/>
    <property type="match status" value="1"/>
</dbReference>
<dbReference type="NCBIfam" id="TIGR01302">
    <property type="entry name" value="IMP_dehydrog"/>
    <property type="match status" value="1"/>
</dbReference>
<keyword evidence="15" id="KW-1185">Reference proteome</keyword>
<keyword evidence="8 12" id="KW-0520">NAD</keyword>
<organism evidence="14 15">
    <name type="scientific">Stephania yunnanensis</name>
    <dbReference type="NCBI Taxonomy" id="152371"/>
    <lineage>
        <taxon>Eukaryota</taxon>
        <taxon>Viridiplantae</taxon>
        <taxon>Streptophyta</taxon>
        <taxon>Embryophyta</taxon>
        <taxon>Tracheophyta</taxon>
        <taxon>Spermatophyta</taxon>
        <taxon>Magnoliopsida</taxon>
        <taxon>Ranunculales</taxon>
        <taxon>Menispermaceae</taxon>
        <taxon>Menispermoideae</taxon>
        <taxon>Cissampelideae</taxon>
        <taxon>Stephania</taxon>
    </lineage>
</organism>
<dbReference type="GO" id="GO:0046872">
    <property type="term" value="F:metal ion binding"/>
    <property type="evidence" value="ECO:0007669"/>
    <property type="project" value="UniProtKB-KW"/>
</dbReference>
<proteinExistence type="inferred from homology"/>
<comment type="similarity">
    <text evidence="2">Belongs to the IMPDH/GMPR family.</text>
</comment>
<dbReference type="CDD" id="cd16415">
    <property type="entry name" value="HAD_dREG-2_like"/>
    <property type="match status" value="1"/>
</dbReference>
<dbReference type="EMBL" id="JBBNAF010000004">
    <property type="protein sequence ID" value="KAK9152245.1"/>
    <property type="molecule type" value="Genomic_DNA"/>
</dbReference>
<dbReference type="Gene3D" id="3.20.20.70">
    <property type="entry name" value="Aldolase class I"/>
    <property type="match status" value="1"/>
</dbReference>
<dbReference type="Proteomes" id="UP001420932">
    <property type="component" value="Unassembled WGS sequence"/>
</dbReference>
<evidence type="ECO:0000256" key="5">
    <source>
        <dbReference type="ARBA" id="ARBA00022755"/>
    </source>
</evidence>
<dbReference type="Gene3D" id="1.10.150.720">
    <property type="entry name" value="Haloacid dehalogenase-like hydrolase"/>
    <property type="match status" value="1"/>
</dbReference>
<evidence type="ECO:0000256" key="3">
    <source>
        <dbReference type="ARBA" id="ARBA00022723"/>
    </source>
</evidence>
<dbReference type="NCBIfam" id="TIGR01549">
    <property type="entry name" value="HAD-SF-IA-v1"/>
    <property type="match status" value="1"/>
</dbReference>
<evidence type="ECO:0000256" key="12">
    <source>
        <dbReference type="RuleBase" id="RU003928"/>
    </source>
</evidence>
<dbReference type="AlphaFoldDB" id="A0AAP0PRV3"/>
<dbReference type="InterPro" id="IPR011949">
    <property type="entry name" value="HAD-SF_hydro_IA_REG-2-like"/>
</dbReference>
<evidence type="ECO:0000256" key="6">
    <source>
        <dbReference type="ARBA" id="ARBA00022958"/>
    </source>
</evidence>
<gene>
    <name evidence="14" type="ORF">Syun_010554</name>
</gene>
<dbReference type="CDD" id="cd00381">
    <property type="entry name" value="IMPDH"/>
    <property type="match status" value="1"/>
</dbReference>
<dbReference type="InterPro" id="IPR005990">
    <property type="entry name" value="IMP_DH"/>
</dbReference>
<evidence type="ECO:0000313" key="15">
    <source>
        <dbReference type="Proteomes" id="UP001420932"/>
    </source>
</evidence>
<evidence type="ECO:0000256" key="7">
    <source>
        <dbReference type="ARBA" id="ARBA00023002"/>
    </source>
</evidence>
<dbReference type="GO" id="GO:0006183">
    <property type="term" value="P:GTP biosynthetic process"/>
    <property type="evidence" value="ECO:0007669"/>
    <property type="project" value="TreeGrafter"/>
</dbReference>
<comment type="function">
    <text evidence="11">Catalyzes the conversion of inosine 5'-phosphate (IMP) to xanthosine 5'-phosphate (XMP), the first committed and rate-limiting step in the de novo synthesis of guanine nucleotides, and therefore plays an important role in the regulation of cell growth.</text>
</comment>
<protein>
    <recommendedName>
        <fullName evidence="12">Inosine-5'-monophosphate dehydrogenase</fullName>
        <ecNumber evidence="12">1.1.1.205</ecNumber>
    </recommendedName>
</protein>
<name>A0AAP0PRV3_9MAGN</name>
<dbReference type="PRINTS" id="PR00413">
    <property type="entry name" value="HADHALOGNASE"/>
</dbReference>
<dbReference type="PROSITE" id="PS00487">
    <property type="entry name" value="IMP_DH_GMP_RED"/>
    <property type="match status" value="1"/>
</dbReference>
<evidence type="ECO:0000256" key="11">
    <source>
        <dbReference type="ARBA" id="ARBA00056556"/>
    </source>
</evidence>
<evidence type="ECO:0000256" key="8">
    <source>
        <dbReference type="ARBA" id="ARBA00023027"/>
    </source>
</evidence>
<dbReference type="EC" id="1.1.1.205" evidence="12"/>
<keyword evidence="7" id="KW-0560">Oxidoreductase</keyword>
<feature type="domain" description="IMP dehydrogenase/GMP reductase" evidence="13">
    <location>
        <begin position="23"/>
        <end position="469"/>
    </location>
</feature>
<evidence type="ECO:0000256" key="10">
    <source>
        <dbReference type="ARBA" id="ARBA00048028"/>
    </source>
</evidence>
<comment type="catalytic activity">
    <reaction evidence="10 12">
        <text>IMP + NAD(+) + H2O = XMP + NADH + H(+)</text>
        <dbReference type="Rhea" id="RHEA:11708"/>
        <dbReference type="ChEBI" id="CHEBI:15377"/>
        <dbReference type="ChEBI" id="CHEBI:15378"/>
        <dbReference type="ChEBI" id="CHEBI:57464"/>
        <dbReference type="ChEBI" id="CHEBI:57540"/>
        <dbReference type="ChEBI" id="CHEBI:57945"/>
        <dbReference type="ChEBI" id="CHEBI:58053"/>
        <dbReference type="EC" id="1.1.1.205"/>
    </reaction>
</comment>
<evidence type="ECO:0000256" key="1">
    <source>
        <dbReference type="ARBA" id="ARBA00001958"/>
    </source>
</evidence>
<dbReference type="InterPro" id="IPR023214">
    <property type="entry name" value="HAD_sf"/>
</dbReference>
<dbReference type="InterPro" id="IPR036412">
    <property type="entry name" value="HAD-like_sf"/>
</dbReference>
<dbReference type="GO" id="GO:0005737">
    <property type="term" value="C:cytoplasm"/>
    <property type="evidence" value="ECO:0007669"/>
    <property type="project" value="TreeGrafter"/>
</dbReference>
<comment type="pathway">
    <text evidence="12">Purine metabolism; XMP biosynthesis via de novo pathway; XMP from IMP: step 1/1.</text>
</comment>
<sequence>MDGEHPIEDGFAAARLFNQGYSYTYDDVIFLPHYIDFPTESVSLSTKLTRNIDLSIPCVASPMDTVSESSMAVSMAALGGIAIVHYNNTPSDQYSIIRSAKSRRIPFASDPIFKSPSDFIGSGDDFASSPCVFVTRNGDSKSELLGLVSRSNWAKSGEIGIRVGDCMEAVAAAGSSRYDFDQAASFLARNEVDWAPLVSGDDGEVVDVFSAEDVERIRGFPKLGLPSLGADGDFMVGAAMGTREEDKERLEHLVRAGANVVVLDSSQGNSIYQLEMIKYVKRRFPELDVIGGNVVTAYQAQNLIQAGVDGLRVGMGSGSICTTQEVCAVGRGQATAVYKVASIASQSGVPVIADGGISNSGHIVKALTLGASTVMMGSFLAGSNEAPGAYVIQDGRRVKKYRGMGSLEAMMKGSDARYLGDKSKLKVAQGVVGAVADKGSVLRFIPYTMHAVKQGFQDLGASSIQSAHELLRSSVLRLEIIVAFMLLESVYSFDLLKLIEIELSSTTYVLVTLYAVRTGAAQVEGGIHGLVSYEKKSGGGGSINKVDIHGLWRFTLSWGIAKLGLISFGFDLIGIIGVPSVKLYQLAIILKPCQTSVFTMSFLSKLRCITIDVTGTLIAYKGELGDYYCMAAKSVGLPCPDYKRMHEGFKTAYSDMAKKYPCFGFAAKMPNIVWWKTCVRDSFVRAGYDYDEETFEKVFRRIYSTFGSAAPYTVFPDSQPFLRWARERGLMVGIVSNAEYRYKDVILPALGLNQGSEWDFGVFSGLEGVEKPNPRIYEIALERAGNIAPEEVLHIGDSMRKDYLPARSVGMHALLLDRFKTPDAKSWSQSGALVLPGLVETQAWLTAENSSNGTAFSSQDGQVSSL</sequence>
<keyword evidence="9" id="KW-0129">CBS domain</keyword>
<evidence type="ECO:0000256" key="9">
    <source>
        <dbReference type="ARBA" id="ARBA00023122"/>
    </source>
</evidence>
<dbReference type="InterPro" id="IPR044924">
    <property type="entry name" value="HAD-SF_hydro_IA_REG-2-like_cap"/>
</dbReference>
<dbReference type="InterPro" id="IPR006439">
    <property type="entry name" value="HAD-SF_hydro_IA"/>
</dbReference>
<keyword evidence="5 12" id="KW-0658">Purine biosynthesis</keyword>
<dbReference type="SMART" id="SM01240">
    <property type="entry name" value="IMPDH"/>
    <property type="match status" value="1"/>
</dbReference>
<evidence type="ECO:0000313" key="14">
    <source>
        <dbReference type="EMBL" id="KAK9152245.1"/>
    </source>
</evidence>
<dbReference type="Pfam" id="PF00478">
    <property type="entry name" value="IMPDH"/>
    <property type="match status" value="1"/>
</dbReference>
<evidence type="ECO:0000256" key="4">
    <source>
        <dbReference type="ARBA" id="ARBA00022749"/>
    </source>
</evidence>
<dbReference type="SUPFAM" id="SSF51412">
    <property type="entry name" value="Inosine monophosphate dehydrogenase (IMPDH)"/>
    <property type="match status" value="1"/>
</dbReference>
<comment type="caution">
    <text evidence="14">The sequence shown here is derived from an EMBL/GenBank/DDBJ whole genome shotgun (WGS) entry which is preliminary data.</text>
</comment>
<evidence type="ECO:0000259" key="13">
    <source>
        <dbReference type="Pfam" id="PF00478"/>
    </source>
</evidence>
<dbReference type="InterPro" id="IPR001093">
    <property type="entry name" value="IMP_DH_GMPRt"/>
</dbReference>
<dbReference type="SFLD" id="SFLDG01129">
    <property type="entry name" value="C1.5:_HAD__Beta-PGM__Phosphata"/>
    <property type="match status" value="1"/>
</dbReference>
<dbReference type="Gene3D" id="3.40.50.1000">
    <property type="entry name" value="HAD superfamily/HAD-like"/>
    <property type="match status" value="1"/>
</dbReference>
<keyword evidence="3 12" id="KW-0479">Metal-binding</keyword>
<dbReference type="InterPro" id="IPR013785">
    <property type="entry name" value="Aldolase_TIM"/>
</dbReference>
<dbReference type="GO" id="GO:0003938">
    <property type="term" value="F:IMP dehydrogenase activity"/>
    <property type="evidence" value="ECO:0007669"/>
    <property type="project" value="UniProtKB-EC"/>
</dbReference>
<dbReference type="SUPFAM" id="SSF56784">
    <property type="entry name" value="HAD-like"/>
    <property type="match status" value="1"/>
</dbReference>
<dbReference type="InterPro" id="IPR015875">
    <property type="entry name" value="IMP_DH/GMP_Rdtase_CS"/>
</dbReference>
<keyword evidence="6 12" id="KW-0630">Potassium</keyword>
<accession>A0AAP0PRV3</accession>